<organism evidence="2 3">
    <name type="scientific">Aedes albopictus</name>
    <name type="common">Asian tiger mosquito</name>
    <name type="synonym">Stegomyia albopicta</name>
    <dbReference type="NCBI Taxonomy" id="7160"/>
    <lineage>
        <taxon>Eukaryota</taxon>
        <taxon>Metazoa</taxon>
        <taxon>Ecdysozoa</taxon>
        <taxon>Arthropoda</taxon>
        <taxon>Hexapoda</taxon>
        <taxon>Insecta</taxon>
        <taxon>Pterygota</taxon>
        <taxon>Neoptera</taxon>
        <taxon>Endopterygota</taxon>
        <taxon>Diptera</taxon>
        <taxon>Nematocera</taxon>
        <taxon>Culicoidea</taxon>
        <taxon>Culicidae</taxon>
        <taxon>Culicinae</taxon>
        <taxon>Aedini</taxon>
        <taxon>Aedes</taxon>
        <taxon>Stegomyia</taxon>
    </lineage>
</organism>
<feature type="region of interest" description="Disordered" evidence="1">
    <location>
        <begin position="204"/>
        <end position="223"/>
    </location>
</feature>
<feature type="compositionally biased region" description="Polar residues" evidence="1">
    <location>
        <begin position="603"/>
        <end position="619"/>
    </location>
</feature>
<feature type="compositionally biased region" description="Polar residues" evidence="1">
    <location>
        <begin position="231"/>
        <end position="252"/>
    </location>
</feature>
<feature type="compositionally biased region" description="Basic and acidic residues" evidence="1">
    <location>
        <begin position="398"/>
        <end position="425"/>
    </location>
</feature>
<feature type="compositionally biased region" description="Low complexity" evidence="1">
    <location>
        <begin position="356"/>
        <end position="367"/>
    </location>
</feature>
<feature type="region of interest" description="Disordered" evidence="1">
    <location>
        <begin position="147"/>
        <end position="175"/>
    </location>
</feature>
<dbReference type="Proteomes" id="UP000069940">
    <property type="component" value="Unassembled WGS sequence"/>
</dbReference>
<dbReference type="GeneID" id="109412715"/>
<evidence type="ECO:0000256" key="1">
    <source>
        <dbReference type="SAM" id="MobiDB-lite"/>
    </source>
</evidence>
<dbReference type="RefSeq" id="XP_062702515.1">
    <property type="nucleotide sequence ID" value="XM_062846531.1"/>
</dbReference>
<sequence length="619" mass="70537">MILSHFIEKMRVGKKYVLMDLIVHPDCQRPWDTVGAENKFIPAEVWKIIYRKLGDVCRKQFAERAKSEDSRCQLNQEYECRLDGKPGYLLRYEFRDENARAHLNVVFNDDDQKLHRECLVVHISDATKDLFRELEEKKKLIERLQKENKKLKEMPSQSQEYTPVPVKKSGSSGSNASMEYIPTAINGKSPAYSSSYKARKIEENIKQEPDPYTPTSSQDSLPDKVAYVPRSLSTPTRSDTNLKSSNSNSLEGSTIGKRRRREKDMKLFGTDDEEEEEPPKVEPTLNRSDEDMFSPERSPLLQDIISNSTDELTGATAVGSGAKPEGTEDCKRTQLPRKTKTGVCYSGLMSSGEYTASPPASSSSSSAAKRRRKDDEEYAPTGSSSKSIEGWLKKSSRNKSDENSSKDKDQDKRRKGKKDKEKEEPPADAAVAAAAAAEVVPLQVDHEKLKEEEENMRKTIAGLEQLNKMFPEDKSLLDIPILNCHKLSADEIEATFHNHRDALRCIYDECKNKTEIELRDSELCNYTEVISVLTDDQAYAMIRCLEQELTPEDERGMYTDFFASTLVMEWGLRVWMDLHRFDDRTKALERIKLQEEANPMDLTPTTLNSMMGTSRTRKR</sequence>
<dbReference type="EnsemblMetazoa" id="AALFPA23_003823.R4429">
    <property type="protein sequence ID" value="AALFPA23_003823.P4429"/>
    <property type="gene ID" value="AALFPA23_003823"/>
</dbReference>
<feature type="region of interest" description="Disordered" evidence="1">
    <location>
        <begin position="231"/>
        <end position="434"/>
    </location>
</feature>
<evidence type="ECO:0000313" key="3">
    <source>
        <dbReference type="Proteomes" id="UP000069940"/>
    </source>
</evidence>
<name>A0ABM1XXP9_AEDAL</name>
<evidence type="ECO:0000313" key="2">
    <source>
        <dbReference type="EnsemblMetazoa" id="AALFPA23_003823.P4429"/>
    </source>
</evidence>
<reference evidence="3" key="1">
    <citation type="journal article" date="2015" name="Proc. Natl. Acad. Sci. U.S.A.">
        <title>Genome sequence of the Asian Tiger mosquito, Aedes albopictus, reveals insights into its biology, genetics, and evolution.</title>
        <authorList>
            <person name="Chen X.G."/>
            <person name="Jiang X."/>
            <person name="Gu J."/>
            <person name="Xu M."/>
            <person name="Wu Y."/>
            <person name="Deng Y."/>
            <person name="Zhang C."/>
            <person name="Bonizzoni M."/>
            <person name="Dermauw W."/>
            <person name="Vontas J."/>
            <person name="Armbruster P."/>
            <person name="Huang X."/>
            <person name="Yang Y."/>
            <person name="Zhang H."/>
            <person name="He W."/>
            <person name="Peng H."/>
            <person name="Liu Y."/>
            <person name="Wu K."/>
            <person name="Chen J."/>
            <person name="Lirakis M."/>
            <person name="Topalis P."/>
            <person name="Van Leeuwen T."/>
            <person name="Hall A.B."/>
            <person name="Jiang X."/>
            <person name="Thorpe C."/>
            <person name="Mueller R.L."/>
            <person name="Sun C."/>
            <person name="Waterhouse R.M."/>
            <person name="Yan G."/>
            <person name="Tu Z.J."/>
            <person name="Fang X."/>
            <person name="James A.A."/>
        </authorList>
    </citation>
    <scope>NUCLEOTIDE SEQUENCE [LARGE SCALE GENOMIC DNA]</scope>
    <source>
        <strain evidence="3">Foshan</strain>
    </source>
</reference>
<keyword evidence="3" id="KW-1185">Reference proteome</keyword>
<proteinExistence type="predicted"/>
<feature type="region of interest" description="Disordered" evidence="1">
    <location>
        <begin position="599"/>
        <end position="619"/>
    </location>
</feature>
<accession>A0ABM1XXP9</accession>
<reference evidence="2" key="2">
    <citation type="submission" date="2025-05" db="UniProtKB">
        <authorList>
            <consortium name="EnsemblMetazoa"/>
        </authorList>
    </citation>
    <scope>IDENTIFICATION</scope>
    <source>
        <strain evidence="2">Foshan</strain>
    </source>
</reference>
<protein>
    <submittedName>
        <fullName evidence="2">Uncharacterized protein</fullName>
    </submittedName>
</protein>